<keyword evidence="1" id="KW-1133">Transmembrane helix</keyword>
<dbReference type="RefSeq" id="WP_394835802.1">
    <property type="nucleotide sequence ID" value="NZ_CP089929.1"/>
</dbReference>
<dbReference type="PANTHER" id="PTHR34220">
    <property type="entry name" value="SENSOR HISTIDINE KINASE YPDA"/>
    <property type="match status" value="1"/>
</dbReference>
<organism evidence="3 4">
    <name type="scientific">Pendulispora rubella</name>
    <dbReference type="NCBI Taxonomy" id="2741070"/>
    <lineage>
        <taxon>Bacteria</taxon>
        <taxon>Pseudomonadati</taxon>
        <taxon>Myxococcota</taxon>
        <taxon>Myxococcia</taxon>
        <taxon>Myxococcales</taxon>
        <taxon>Sorangiineae</taxon>
        <taxon>Pendulisporaceae</taxon>
        <taxon>Pendulispora</taxon>
    </lineage>
</organism>
<feature type="transmembrane region" description="Helical" evidence="1">
    <location>
        <begin position="58"/>
        <end position="82"/>
    </location>
</feature>
<dbReference type="Pfam" id="PF06580">
    <property type="entry name" value="His_kinase"/>
    <property type="match status" value="1"/>
</dbReference>
<keyword evidence="3" id="KW-0808">Transferase</keyword>
<feature type="transmembrane region" description="Helical" evidence="1">
    <location>
        <begin position="94"/>
        <end position="113"/>
    </location>
</feature>
<dbReference type="SUPFAM" id="SSF55874">
    <property type="entry name" value="ATPase domain of HSP90 chaperone/DNA topoisomerase II/histidine kinase"/>
    <property type="match status" value="1"/>
</dbReference>
<accession>A0ABZ2LAC9</accession>
<evidence type="ECO:0000313" key="4">
    <source>
        <dbReference type="Proteomes" id="UP001374803"/>
    </source>
</evidence>
<dbReference type="Proteomes" id="UP001374803">
    <property type="component" value="Chromosome"/>
</dbReference>
<keyword evidence="3" id="KW-0418">Kinase</keyword>
<name>A0ABZ2LAC9_9BACT</name>
<dbReference type="GO" id="GO:0016301">
    <property type="term" value="F:kinase activity"/>
    <property type="evidence" value="ECO:0007669"/>
    <property type="project" value="UniProtKB-KW"/>
</dbReference>
<feature type="transmembrane region" description="Helical" evidence="1">
    <location>
        <begin position="28"/>
        <end position="46"/>
    </location>
</feature>
<dbReference type="PANTHER" id="PTHR34220:SF7">
    <property type="entry name" value="SENSOR HISTIDINE KINASE YPDA"/>
    <property type="match status" value="1"/>
</dbReference>
<gene>
    <name evidence="3" type="ORF">LVJ94_02590</name>
</gene>
<protein>
    <submittedName>
        <fullName evidence="3">Histidine kinase</fullName>
    </submittedName>
</protein>
<keyword evidence="4" id="KW-1185">Reference proteome</keyword>
<proteinExistence type="predicted"/>
<keyword evidence="1" id="KW-0472">Membrane</keyword>
<keyword evidence="1" id="KW-0812">Transmembrane</keyword>
<dbReference type="InterPro" id="IPR010559">
    <property type="entry name" value="Sig_transdc_His_kin_internal"/>
</dbReference>
<dbReference type="InterPro" id="IPR036890">
    <property type="entry name" value="HATPase_C_sf"/>
</dbReference>
<dbReference type="EMBL" id="CP089983">
    <property type="protein sequence ID" value="WXB06150.1"/>
    <property type="molecule type" value="Genomic_DNA"/>
</dbReference>
<feature type="domain" description="Signal transduction histidine kinase internal region" evidence="2">
    <location>
        <begin position="134"/>
        <end position="213"/>
    </location>
</feature>
<evidence type="ECO:0000259" key="2">
    <source>
        <dbReference type="Pfam" id="PF06580"/>
    </source>
</evidence>
<dbReference type="InterPro" id="IPR050640">
    <property type="entry name" value="Bact_2-comp_sensor_kinase"/>
</dbReference>
<evidence type="ECO:0000256" key="1">
    <source>
        <dbReference type="SAM" id="Phobius"/>
    </source>
</evidence>
<dbReference type="Gene3D" id="3.30.565.10">
    <property type="entry name" value="Histidine kinase-like ATPase, C-terminal domain"/>
    <property type="match status" value="1"/>
</dbReference>
<evidence type="ECO:0000313" key="3">
    <source>
        <dbReference type="EMBL" id="WXB06150.1"/>
    </source>
</evidence>
<reference evidence="3" key="1">
    <citation type="submission" date="2021-12" db="EMBL/GenBank/DDBJ databases">
        <title>Discovery of the Pendulisporaceae a myxobacterial family with distinct sporulation behavior and unique specialized metabolism.</title>
        <authorList>
            <person name="Garcia R."/>
            <person name="Popoff A."/>
            <person name="Bader C.D."/>
            <person name="Loehr J."/>
            <person name="Walesch S."/>
            <person name="Walt C."/>
            <person name="Boldt J."/>
            <person name="Bunk B."/>
            <person name="Haeckl F.J.F.P.J."/>
            <person name="Gunesch A.P."/>
            <person name="Birkelbach J."/>
            <person name="Nuebel U."/>
            <person name="Pietschmann T."/>
            <person name="Bach T."/>
            <person name="Mueller R."/>
        </authorList>
    </citation>
    <scope>NUCLEOTIDE SEQUENCE</scope>
    <source>
        <strain evidence="3">MSr11367</strain>
    </source>
</reference>
<sequence length="334" mass="37572">MARHAWFWADTADGTPWTGYLLDFGFKLLKATVGFASSVLLFRFYMWLWPRRLPLVKLGLVGAAASLVAGAAGALVISQFPWEEPGYRAFLRLFYNWTVALSAWTAVYFTYLYRRDLEVETERSLRATALATQARLNMLRYQVNPHFLFNSLNSVRALIRENPEAGCEMVTKLAEFFRYSLLDVHGPNTSFADELKAVQDYLAIQKVRFEERLEVTFDIDPDAESVKLPGFIVQPLVENAIKYGFQTSGVPLRVSLRAKREGPMLRIDVINTGHWISESAGAQDPLATLTDGTGTGLCNVRERLREAFPDRHVFTTADDANGHVRASIVVEVGP</sequence>